<reference evidence="1 2" key="1">
    <citation type="submission" date="2013-11" db="EMBL/GenBank/DDBJ databases">
        <title>The Genome Sequence of Phytophthora parasitica CJ01A1.</title>
        <authorList>
            <consortium name="The Broad Institute Genomics Platform"/>
            <person name="Russ C."/>
            <person name="Tyler B."/>
            <person name="Panabieres F."/>
            <person name="Shan W."/>
            <person name="Tripathy S."/>
            <person name="Grunwald N."/>
            <person name="Machado M."/>
            <person name="Johnson C.S."/>
            <person name="Walker B."/>
            <person name="Young S.K."/>
            <person name="Zeng Q."/>
            <person name="Gargeya S."/>
            <person name="Fitzgerald M."/>
            <person name="Haas B."/>
            <person name="Abouelleil A."/>
            <person name="Allen A.W."/>
            <person name="Alvarado L."/>
            <person name="Arachchi H.M."/>
            <person name="Berlin A.M."/>
            <person name="Chapman S.B."/>
            <person name="Gainer-Dewar J."/>
            <person name="Goldberg J."/>
            <person name="Griggs A."/>
            <person name="Gujja S."/>
            <person name="Hansen M."/>
            <person name="Howarth C."/>
            <person name="Imamovic A."/>
            <person name="Ireland A."/>
            <person name="Larimer J."/>
            <person name="McCowan C."/>
            <person name="Murphy C."/>
            <person name="Pearson M."/>
            <person name="Poon T.W."/>
            <person name="Priest M."/>
            <person name="Roberts A."/>
            <person name="Saif S."/>
            <person name="Shea T."/>
            <person name="Sisk P."/>
            <person name="Sykes S."/>
            <person name="Wortman J."/>
            <person name="Nusbaum C."/>
            <person name="Birren B."/>
        </authorList>
    </citation>
    <scope>NUCLEOTIDE SEQUENCE [LARGE SCALE GENOMIC DNA]</scope>
    <source>
        <strain evidence="1 2">CJ01A1</strain>
    </source>
</reference>
<dbReference type="AlphaFoldDB" id="W2WRM0"/>
<organism evidence="1 2">
    <name type="scientific">Phytophthora nicotianae CJ01A1</name>
    <dbReference type="NCBI Taxonomy" id="1317063"/>
    <lineage>
        <taxon>Eukaryota</taxon>
        <taxon>Sar</taxon>
        <taxon>Stramenopiles</taxon>
        <taxon>Oomycota</taxon>
        <taxon>Peronosporomycetes</taxon>
        <taxon>Peronosporales</taxon>
        <taxon>Peronosporaceae</taxon>
        <taxon>Phytophthora</taxon>
    </lineage>
</organism>
<name>W2WRM0_PHYNI</name>
<dbReference type="EMBL" id="ANIX01002402">
    <property type="protein sequence ID" value="ETP12189.1"/>
    <property type="molecule type" value="Genomic_DNA"/>
</dbReference>
<dbReference type="Proteomes" id="UP000018958">
    <property type="component" value="Unassembled WGS sequence"/>
</dbReference>
<evidence type="ECO:0000313" key="1">
    <source>
        <dbReference type="EMBL" id="ETP12189.1"/>
    </source>
</evidence>
<proteinExistence type="predicted"/>
<gene>
    <name evidence="1" type="ORF">F441_12411</name>
</gene>
<comment type="caution">
    <text evidence="1">The sequence shown here is derived from an EMBL/GenBank/DDBJ whole genome shotgun (WGS) entry which is preliminary data.</text>
</comment>
<evidence type="ECO:0000313" key="2">
    <source>
        <dbReference type="Proteomes" id="UP000018958"/>
    </source>
</evidence>
<sequence length="30" mass="3201">MDIYCDWQASGTVGNGCGQVLEEQGAPWEG</sequence>
<protein>
    <submittedName>
        <fullName evidence="1">Uncharacterized protein</fullName>
    </submittedName>
</protein>
<accession>W2WRM0</accession>